<dbReference type="OrthoDB" id="2135488at2759"/>
<evidence type="ECO:0000313" key="3">
    <source>
        <dbReference type="Proteomes" id="UP001146351"/>
    </source>
</evidence>
<reference evidence="2" key="2">
    <citation type="journal article" date="2023" name="IMA Fungus">
        <title>Comparative genomic study of the Penicillium genus elucidates a diverse pangenome and 15 lateral gene transfer events.</title>
        <authorList>
            <person name="Petersen C."/>
            <person name="Sorensen T."/>
            <person name="Nielsen M.R."/>
            <person name="Sondergaard T.E."/>
            <person name="Sorensen J.L."/>
            <person name="Fitzpatrick D.A."/>
            <person name="Frisvad J.C."/>
            <person name="Nielsen K.L."/>
        </authorList>
    </citation>
    <scope>NUCLEOTIDE SEQUENCE</scope>
    <source>
        <strain evidence="2">IBT 21917</strain>
    </source>
</reference>
<reference evidence="2" key="1">
    <citation type="submission" date="2022-11" db="EMBL/GenBank/DDBJ databases">
        <authorList>
            <person name="Petersen C."/>
        </authorList>
    </citation>
    <scope>NUCLEOTIDE SEQUENCE</scope>
    <source>
        <strain evidence="2">IBT 21917</strain>
    </source>
</reference>
<dbReference type="PANTHER" id="PTHR35563:SF2">
    <property type="entry name" value="BARREL METAL-DEPENDENT HYDROLASE, PUTATIVE (AFU_ORTHOLOGUE AFUA_1G16240)-RELATED"/>
    <property type="match status" value="1"/>
</dbReference>
<gene>
    <name evidence="2" type="ORF">N7492_006595</name>
</gene>
<dbReference type="GO" id="GO:0016787">
    <property type="term" value="F:hydrolase activity"/>
    <property type="evidence" value="ECO:0007669"/>
    <property type="project" value="InterPro"/>
</dbReference>
<accession>A0A9W9I0I5</accession>
<dbReference type="Proteomes" id="UP001146351">
    <property type="component" value="Unassembled WGS sequence"/>
</dbReference>
<dbReference type="InterPro" id="IPR006680">
    <property type="entry name" value="Amidohydro-rel"/>
</dbReference>
<name>A0A9W9I0I5_9EURO</name>
<dbReference type="InterPro" id="IPR032466">
    <property type="entry name" value="Metal_Hydrolase"/>
</dbReference>
<dbReference type="InterPro" id="IPR052358">
    <property type="entry name" value="Aro_Compnd_Degr_Hydrolases"/>
</dbReference>
<dbReference type="PANTHER" id="PTHR35563">
    <property type="entry name" value="BARREL METAL-DEPENDENT HYDROLASE, PUTATIVE (AFU_ORTHOLOGUE AFUA_1G16240)-RELATED"/>
    <property type="match status" value="1"/>
</dbReference>
<dbReference type="EMBL" id="JAPQKO010000005">
    <property type="protein sequence ID" value="KAJ5161203.1"/>
    <property type="molecule type" value="Genomic_DNA"/>
</dbReference>
<sequence>MDLVRGGYLYVKISAPYRVSTLAPGYEDLKSLVRALFDANPRQILWESDWPHTPLMKVWTREEALQETPYLEVDDLAWLEKLRSWVSDEEWHAMMVLNPQGLYMTGSAEMLAGQIDSKIVNDA</sequence>
<evidence type="ECO:0000259" key="1">
    <source>
        <dbReference type="Pfam" id="PF04909"/>
    </source>
</evidence>
<protein>
    <recommendedName>
        <fullName evidence="1">Amidohydrolase-related domain-containing protein</fullName>
    </recommendedName>
</protein>
<feature type="domain" description="Amidohydrolase-related" evidence="1">
    <location>
        <begin position="5"/>
        <end position="103"/>
    </location>
</feature>
<evidence type="ECO:0000313" key="2">
    <source>
        <dbReference type="EMBL" id="KAJ5161203.1"/>
    </source>
</evidence>
<dbReference type="Pfam" id="PF04909">
    <property type="entry name" value="Amidohydro_2"/>
    <property type="match status" value="1"/>
</dbReference>
<comment type="caution">
    <text evidence="2">The sequence shown here is derived from an EMBL/GenBank/DDBJ whole genome shotgun (WGS) entry which is preliminary data.</text>
</comment>
<proteinExistence type="predicted"/>
<dbReference type="SUPFAM" id="SSF51556">
    <property type="entry name" value="Metallo-dependent hydrolases"/>
    <property type="match status" value="1"/>
</dbReference>
<dbReference type="Gene3D" id="3.20.20.140">
    <property type="entry name" value="Metal-dependent hydrolases"/>
    <property type="match status" value="1"/>
</dbReference>
<organism evidence="2 3">
    <name type="scientific">Penicillium capsulatum</name>
    <dbReference type="NCBI Taxonomy" id="69766"/>
    <lineage>
        <taxon>Eukaryota</taxon>
        <taxon>Fungi</taxon>
        <taxon>Dikarya</taxon>
        <taxon>Ascomycota</taxon>
        <taxon>Pezizomycotina</taxon>
        <taxon>Eurotiomycetes</taxon>
        <taxon>Eurotiomycetidae</taxon>
        <taxon>Eurotiales</taxon>
        <taxon>Aspergillaceae</taxon>
        <taxon>Penicillium</taxon>
    </lineage>
</organism>
<keyword evidence="3" id="KW-1185">Reference proteome</keyword>
<dbReference type="AlphaFoldDB" id="A0A9W9I0I5"/>